<comment type="similarity">
    <text evidence="10">Belongs to the TonB-dependent receptor family.</text>
</comment>
<gene>
    <name evidence="14" type="ORF">BST83_04575</name>
</gene>
<keyword evidence="5 11" id="KW-0732">Signal</keyword>
<dbReference type="RefSeq" id="WP_104808771.1">
    <property type="nucleotide sequence ID" value="NZ_MQUA01000013.1"/>
</dbReference>
<dbReference type="InterPro" id="IPR036942">
    <property type="entry name" value="Beta-barrel_TonB_sf"/>
</dbReference>
<dbReference type="SUPFAM" id="SSF49464">
    <property type="entry name" value="Carboxypeptidase regulatory domain-like"/>
    <property type="match status" value="1"/>
</dbReference>
<evidence type="ECO:0000256" key="8">
    <source>
        <dbReference type="ARBA" id="ARBA00023170"/>
    </source>
</evidence>
<evidence type="ECO:0000256" key="6">
    <source>
        <dbReference type="ARBA" id="ARBA00023077"/>
    </source>
</evidence>
<dbReference type="GO" id="GO:0009279">
    <property type="term" value="C:cell outer membrane"/>
    <property type="evidence" value="ECO:0007669"/>
    <property type="project" value="UniProtKB-SubCell"/>
</dbReference>
<evidence type="ECO:0000259" key="12">
    <source>
        <dbReference type="Pfam" id="PF00593"/>
    </source>
</evidence>
<keyword evidence="15" id="KW-1185">Reference proteome</keyword>
<evidence type="ECO:0000256" key="1">
    <source>
        <dbReference type="ARBA" id="ARBA00004571"/>
    </source>
</evidence>
<dbReference type="Gene3D" id="2.60.40.1120">
    <property type="entry name" value="Carboxypeptidase-like, regulatory domain"/>
    <property type="match status" value="1"/>
</dbReference>
<sequence>MIKLLCKSVLVICISTSAFAQDCQLSFKGKITDFHDSTPIIGASLKIENSNKYAITDFDGLFEFKNLCEGKAIIIIEHISCETKKITVNLNENTFKEITLEHHIEDLNEIIVTSTHNVTSKTIQTTNIDQSTIEEYSGKNLGDILKNVAGVSSINTGNSIVKPVINGLHSSRIIVMTNGVRLQDQEWGIEHAPNIDINNAANITVVKGPNSLEFGGDAIGGVIVLEPTKYALKDSIFGKTILGLQSNGRGGNLHSSITKTNKKGWFVNAKTTIKRFGDFNTPDYNLTNTGLASKAFSLQTGLKKFEDGFTVDYSFVNNNIGILKASHIGNLDDLVSAINNQEPFIIEDFSYDINEPKQEINHHIFKVDYYKRFKDLGKLDMQYDFQKNQRYEYDIRVGDDKDKAAIDLDLTTHSIGSAFDFNNKLDQTYKVGIKGVYQNNFANPLTGVRRLIPDYDKIDAGIFAIGNFVLNEKTTVNVGLRYDYNYINAKKFYLKSRWTERGYEEEFSDLITGDYTTQWLVNPVFSFHNVSTSAGLVYQVNDKSSVLFNYGLSNRAPNASELFSDGLHHSASRIELGDLALKQEVSNRISSTYNFQSNNSTISAEVFFNNIHNFIYLEPTGTEQTIRGAFPVWEYKSTNANLFGFDLAWQQKINDAFLFSNKSSLTFGNDAKNNKSLIDIPAPSFKNSLEYRNKKWHQLGVRLESELVLKQNNYPDNNFTVYLPAQDSYALVDISSTPPNYHLLHIHTDAVFHLSKKTDIQISASITNLLNIKYRDYLNRLRYYADDLGRNYNLQLKINY</sequence>
<keyword evidence="7 10" id="KW-0472">Membrane</keyword>
<dbReference type="InterPro" id="IPR039426">
    <property type="entry name" value="TonB-dep_rcpt-like"/>
</dbReference>
<evidence type="ECO:0000259" key="13">
    <source>
        <dbReference type="Pfam" id="PF07715"/>
    </source>
</evidence>
<evidence type="ECO:0000256" key="9">
    <source>
        <dbReference type="ARBA" id="ARBA00023237"/>
    </source>
</evidence>
<keyword evidence="4" id="KW-0812">Transmembrane</keyword>
<name>A0A2S7KV50_9FLAO</name>
<dbReference type="GO" id="GO:0044718">
    <property type="term" value="P:siderophore transmembrane transport"/>
    <property type="evidence" value="ECO:0007669"/>
    <property type="project" value="TreeGrafter"/>
</dbReference>
<evidence type="ECO:0000256" key="2">
    <source>
        <dbReference type="ARBA" id="ARBA00022448"/>
    </source>
</evidence>
<evidence type="ECO:0000256" key="10">
    <source>
        <dbReference type="RuleBase" id="RU003357"/>
    </source>
</evidence>
<dbReference type="Pfam" id="PF13715">
    <property type="entry name" value="CarbopepD_reg_2"/>
    <property type="match status" value="1"/>
</dbReference>
<protein>
    <submittedName>
        <fullName evidence="14">TonB-dependent receptor</fullName>
    </submittedName>
</protein>
<feature type="domain" description="TonB-dependent receptor plug" evidence="13">
    <location>
        <begin position="122"/>
        <end position="222"/>
    </location>
</feature>
<comment type="subcellular location">
    <subcellularLocation>
        <location evidence="1">Cell outer membrane</location>
        <topology evidence="1">Multi-pass membrane protein</topology>
    </subcellularLocation>
</comment>
<dbReference type="InterPro" id="IPR008969">
    <property type="entry name" value="CarboxyPept-like_regulatory"/>
</dbReference>
<dbReference type="Pfam" id="PF07715">
    <property type="entry name" value="Plug"/>
    <property type="match status" value="1"/>
</dbReference>
<evidence type="ECO:0000313" key="15">
    <source>
        <dbReference type="Proteomes" id="UP000239522"/>
    </source>
</evidence>
<feature type="chain" id="PRO_5015702890" evidence="11">
    <location>
        <begin position="21"/>
        <end position="800"/>
    </location>
</feature>
<dbReference type="Pfam" id="PF00593">
    <property type="entry name" value="TonB_dep_Rec_b-barrel"/>
    <property type="match status" value="1"/>
</dbReference>
<dbReference type="PANTHER" id="PTHR30069:SF29">
    <property type="entry name" value="HEMOGLOBIN AND HEMOGLOBIN-HAPTOGLOBIN-BINDING PROTEIN 1-RELATED"/>
    <property type="match status" value="1"/>
</dbReference>
<evidence type="ECO:0000256" key="4">
    <source>
        <dbReference type="ARBA" id="ARBA00022692"/>
    </source>
</evidence>
<feature type="domain" description="TonB-dependent receptor-like beta-barrel" evidence="12">
    <location>
        <begin position="330"/>
        <end position="769"/>
    </location>
</feature>
<comment type="caution">
    <text evidence="14">The sequence shown here is derived from an EMBL/GenBank/DDBJ whole genome shotgun (WGS) entry which is preliminary data.</text>
</comment>
<dbReference type="SUPFAM" id="SSF56935">
    <property type="entry name" value="Porins"/>
    <property type="match status" value="1"/>
</dbReference>
<accession>A0A2S7KV50</accession>
<dbReference type="GO" id="GO:0015344">
    <property type="term" value="F:siderophore uptake transmembrane transporter activity"/>
    <property type="evidence" value="ECO:0007669"/>
    <property type="project" value="TreeGrafter"/>
</dbReference>
<dbReference type="InterPro" id="IPR012910">
    <property type="entry name" value="Plug_dom"/>
</dbReference>
<keyword evidence="2" id="KW-0813">Transport</keyword>
<dbReference type="InterPro" id="IPR037066">
    <property type="entry name" value="Plug_dom_sf"/>
</dbReference>
<dbReference type="EMBL" id="MQUA01000013">
    <property type="protein sequence ID" value="PQB06519.1"/>
    <property type="molecule type" value="Genomic_DNA"/>
</dbReference>
<dbReference type="AlphaFoldDB" id="A0A2S7KV50"/>
<dbReference type="InterPro" id="IPR000531">
    <property type="entry name" value="Beta-barrel_TonB"/>
</dbReference>
<keyword evidence="3" id="KW-1134">Transmembrane beta strand</keyword>
<proteinExistence type="inferred from homology"/>
<dbReference type="Gene3D" id="2.170.130.10">
    <property type="entry name" value="TonB-dependent receptor, plug domain"/>
    <property type="match status" value="1"/>
</dbReference>
<organism evidence="14 15">
    <name type="scientific">Polaribacter filamentus</name>
    <dbReference type="NCBI Taxonomy" id="53483"/>
    <lineage>
        <taxon>Bacteria</taxon>
        <taxon>Pseudomonadati</taxon>
        <taxon>Bacteroidota</taxon>
        <taxon>Flavobacteriia</taxon>
        <taxon>Flavobacteriales</taxon>
        <taxon>Flavobacteriaceae</taxon>
    </lineage>
</organism>
<evidence type="ECO:0000256" key="3">
    <source>
        <dbReference type="ARBA" id="ARBA00022452"/>
    </source>
</evidence>
<keyword evidence="9" id="KW-0998">Cell outer membrane</keyword>
<evidence type="ECO:0000256" key="11">
    <source>
        <dbReference type="SAM" id="SignalP"/>
    </source>
</evidence>
<reference evidence="14 15" key="1">
    <citation type="submission" date="2016-11" db="EMBL/GenBank/DDBJ databases">
        <title>Trade-off between light-utilization and light-protection in marine flavobacteria.</title>
        <authorList>
            <person name="Kumagai Y."/>
        </authorList>
    </citation>
    <scope>NUCLEOTIDE SEQUENCE [LARGE SCALE GENOMIC DNA]</scope>
    <source>
        <strain evidence="14 15">ATCC 700397</strain>
    </source>
</reference>
<dbReference type="Gene3D" id="2.40.170.20">
    <property type="entry name" value="TonB-dependent receptor, beta-barrel domain"/>
    <property type="match status" value="1"/>
</dbReference>
<evidence type="ECO:0000256" key="5">
    <source>
        <dbReference type="ARBA" id="ARBA00022729"/>
    </source>
</evidence>
<dbReference type="PANTHER" id="PTHR30069">
    <property type="entry name" value="TONB-DEPENDENT OUTER MEMBRANE RECEPTOR"/>
    <property type="match status" value="1"/>
</dbReference>
<keyword evidence="8 14" id="KW-0675">Receptor</keyword>
<evidence type="ECO:0000313" key="14">
    <source>
        <dbReference type="EMBL" id="PQB06519.1"/>
    </source>
</evidence>
<keyword evidence="6 10" id="KW-0798">TonB box</keyword>
<evidence type="ECO:0000256" key="7">
    <source>
        <dbReference type="ARBA" id="ARBA00023136"/>
    </source>
</evidence>
<dbReference type="OrthoDB" id="9795928at2"/>
<dbReference type="Proteomes" id="UP000239522">
    <property type="component" value="Unassembled WGS sequence"/>
</dbReference>
<feature type="signal peptide" evidence="11">
    <location>
        <begin position="1"/>
        <end position="20"/>
    </location>
</feature>